<accession>A0A5C1ADH7</accession>
<evidence type="ECO:0000313" key="2">
    <source>
        <dbReference type="EMBL" id="QEL16217.1"/>
    </source>
</evidence>
<keyword evidence="3" id="KW-1185">Reference proteome</keyword>
<dbReference type="SUPFAM" id="SSF53335">
    <property type="entry name" value="S-adenosyl-L-methionine-dependent methyltransferases"/>
    <property type="match status" value="1"/>
</dbReference>
<dbReference type="Pfam" id="PF08241">
    <property type="entry name" value="Methyltransf_11"/>
    <property type="match status" value="1"/>
</dbReference>
<dbReference type="GO" id="GO:0008757">
    <property type="term" value="F:S-adenosylmethionine-dependent methyltransferase activity"/>
    <property type="evidence" value="ECO:0007669"/>
    <property type="project" value="InterPro"/>
</dbReference>
<dbReference type="InterPro" id="IPR013216">
    <property type="entry name" value="Methyltransf_11"/>
</dbReference>
<dbReference type="RefSeq" id="WP_149110974.1">
    <property type="nucleotide sequence ID" value="NZ_CP042425.1"/>
</dbReference>
<sequence length="296" mass="31604">MPTDVATETRTAIRTAFDRIAASTLTGADVAVREFALACGYSVAELASVPVAANLGLMCGHPLRFADLRPGEVVLDVGCGGGLDALLAASAGCRVIGCDLSPGMVERAEINLRQHRVRRPDLSAEFRVADLEALPFESASVDRVLSNNAFHYANLGRAFAEAYRVLKPGGRLAFCDLAWKDSPPEGWVGADDPAVNLAGVASVTEIGTLLRRQRFELGLAATERAVLPRGTRSDGHKGPTDADRLNRWVESSQGCCGVEPPPSLSRYHDTLAKVADRDDLRDRLATVLICATKPRA</sequence>
<evidence type="ECO:0000259" key="1">
    <source>
        <dbReference type="Pfam" id="PF08241"/>
    </source>
</evidence>
<dbReference type="KEGG" id="lrs:PX52LOC_03157"/>
<dbReference type="Gene3D" id="3.40.50.150">
    <property type="entry name" value="Vaccinia Virus protein VP39"/>
    <property type="match status" value="1"/>
</dbReference>
<evidence type="ECO:0000313" key="3">
    <source>
        <dbReference type="Proteomes" id="UP000324974"/>
    </source>
</evidence>
<keyword evidence="2" id="KW-0808">Transferase</keyword>
<protein>
    <submittedName>
        <fullName evidence="2">Methyltransferase domain-containing protein</fullName>
    </submittedName>
</protein>
<keyword evidence="2" id="KW-0489">Methyltransferase</keyword>
<dbReference type="OrthoDB" id="9772751at2"/>
<reference evidence="3" key="1">
    <citation type="submission" date="2019-08" db="EMBL/GenBank/DDBJ databases">
        <title>Limnoglobus roseus gen. nov., sp. nov., a novel freshwater planctomycete with a giant genome from the family Gemmataceae.</title>
        <authorList>
            <person name="Kulichevskaya I.S."/>
            <person name="Naumoff D.G."/>
            <person name="Miroshnikov K."/>
            <person name="Ivanova A."/>
            <person name="Philippov D.A."/>
            <person name="Hakobyan A."/>
            <person name="Rijpstra I.C."/>
            <person name="Sinninghe Damste J.S."/>
            <person name="Liesack W."/>
            <person name="Dedysh S.N."/>
        </authorList>
    </citation>
    <scope>NUCLEOTIDE SEQUENCE [LARGE SCALE GENOMIC DNA]</scope>
    <source>
        <strain evidence="3">PX52</strain>
    </source>
</reference>
<dbReference type="EMBL" id="CP042425">
    <property type="protein sequence ID" value="QEL16217.1"/>
    <property type="molecule type" value="Genomic_DNA"/>
</dbReference>
<gene>
    <name evidence="2" type="ORF">PX52LOC_03157</name>
</gene>
<feature type="domain" description="Methyltransferase type 11" evidence="1">
    <location>
        <begin position="75"/>
        <end position="174"/>
    </location>
</feature>
<dbReference type="PANTHER" id="PTHR42912:SF93">
    <property type="entry name" value="N6-ADENOSINE-METHYLTRANSFERASE TMT1A"/>
    <property type="match status" value="1"/>
</dbReference>
<dbReference type="InterPro" id="IPR029063">
    <property type="entry name" value="SAM-dependent_MTases_sf"/>
</dbReference>
<name>A0A5C1ADH7_9BACT</name>
<proteinExistence type="predicted"/>
<dbReference type="InterPro" id="IPR050508">
    <property type="entry name" value="Methyltransf_Superfamily"/>
</dbReference>
<dbReference type="Proteomes" id="UP000324974">
    <property type="component" value="Chromosome"/>
</dbReference>
<dbReference type="CDD" id="cd02440">
    <property type="entry name" value="AdoMet_MTases"/>
    <property type="match status" value="1"/>
</dbReference>
<dbReference type="PANTHER" id="PTHR42912">
    <property type="entry name" value="METHYLTRANSFERASE"/>
    <property type="match status" value="1"/>
</dbReference>
<dbReference type="AlphaFoldDB" id="A0A5C1ADH7"/>
<organism evidence="2 3">
    <name type="scientific">Limnoglobus roseus</name>
    <dbReference type="NCBI Taxonomy" id="2598579"/>
    <lineage>
        <taxon>Bacteria</taxon>
        <taxon>Pseudomonadati</taxon>
        <taxon>Planctomycetota</taxon>
        <taxon>Planctomycetia</taxon>
        <taxon>Gemmatales</taxon>
        <taxon>Gemmataceae</taxon>
        <taxon>Limnoglobus</taxon>
    </lineage>
</organism>
<dbReference type="GO" id="GO:0032259">
    <property type="term" value="P:methylation"/>
    <property type="evidence" value="ECO:0007669"/>
    <property type="project" value="UniProtKB-KW"/>
</dbReference>